<organism evidence="1 2">
    <name type="scientific">Leptolinea tardivitalis</name>
    <dbReference type="NCBI Taxonomy" id="229920"/>
    <lineage>
        <taxon>Bacteria</taxon>
        <taxon>Bacillati</taxon>
        <taxon>Chloroflexota</taxon>
        <taxon>Anaerolineae</taxon>
        <taxon>Anaerolineales</taxon>
        <taxon>Anaerolineaceae</taxon>
        <taxon>Leptolinea</taxon>
    </lineage>
</organism>
<evidence type="ECO:0008006" key="3">
    <source>
        <dbReference type="Google" id="ProtNLM"/>
    </source>
</evidence>
<sequence length="164" mass="17198">MKKSTRLIVAIFLVVILSVTAIGVWAAPARVGTVPVLSENISAGLSEVVNIGTGTVSVQADASSGGSMNIEKIADPSTKIGLPPEGWVFLLDQALKVTISNGLMNSVHICVPQAPDMVTKTTVFHYWNPENSTWTPIPTEVTGENPPMICGTGSAEGHYALLGK</sequence>
<name>A0A0P6X0U4_9CHLR</name>
<evidence type="ECO:0000313" key="1">
    <source>
        <dbReference type="EMBL" id="KPL72891.1"/>
    </source>
</evidence>
<protein>
    <recommendedName>
        <fullName evidence="3">ZU5 domain-containing protein</fullName>
    </recommendedName>
</protein>
<gene>
    <name evidence="1" type="ORF">ADM99_07540</name>
</gene>
<dbReference type="Proteomes" id="UP000050430">
    <property type="component" value="Unassembled WGS sequence"/>
</dbReference>
<dbReference type="RefSeq" id="WP_062420984.1">
    <property type="nucleotide sequence ID" value="NZ_BBYA01000008.1"/>
</dbReference>
<dbReference type="STRING" id="229920.ADM99_07540"/>
<dbReference type="AlphaFoldDB" id="A0A0P6X0U4"/>
<keyword evidence="2" id="KW-1185">Reference proteome</keyword>
<reference evidence="1 2" key="1">
    <citation type="submission" date="2015-07" db="EMBL/GenBank/DDBJ databases">
        <title>Genome sequence of Leptolinea tardivitalis DSM 16556.</title>
        <authorList>
            <person name="Hemp J."/>
            <person name="Ward L.M."/>
            <person name="Pace L.A."/>
            <person name="Fischer W.W."/>
        </authorList>
    </citation>
    <scope>NUCLEOTIDE SEQUENCE [LARGE SCALE GENOMIC DNA]</scope>
    <source>
        <strain evidence="1 2">YMTK-2</strain>
    </source>
</reference>
<accession>A0A0P6X0U4</accession>
<comment type="caution">
    <text evidence="1">The sequence shown here is derived from an EMBL/GenBank/DDBJ whole genome shotgun (WGS) entry which is preliminary data.</text>
</comment>
<evidence type="ECO:0000313" key="2">
    <source>
        <dbReference type="Proteomes" id="UP000050430"/>
    </source>
</evidence>
<dbReference type="EMBL" id="LGCK01000007">
    <property type="protein sequence ID" value="KPL72891.1"/>
    <property type="molecule type" value="Genomic_DNA"/>
</dbReference>
<proteinExistence type="predicted"/>